<gene>
    <name evidence="1" type="ORF">ALNOE001_16300</name>
</gene>
<dbReference type="Proteomes" id="UP000253099">
    <property type="component" value="Unassembled WGS sequence"/>
</dbReference>
<name>A0A366MA17_9EURY</name>
<proteinExistence type="predicted"/>
<accession>A0A366MA17</accession>
<evidence type="ECO:0000313" key="1">
    <source>
        <dbReference type="EMBL" id="RBQ22673.1"/>
    </source>
</evidence>
<keyword evidence="2" id="KW-1185">Reference proteome</keyword>
<comment type="caution">
    <text evidence="1">The sequence shown here is derived from an EMBL/GenBank/DDBJ whole genome shotgun (WGS) entry which is preliminary data.</text>
</comment>
<organism evidence="1 2">
    <name type="scientific">Candidatus Methanobinarius endosymbioticus</name>
    <dbReference type="NCBI Taxonomy" id="2006182"/>
    <lineage>
        <taxon>Archaea</taxon>
        <taxon>Methanobacteriati</taxon>
        <taxon>Methanobacteriota</taxon>
        <taxon>Methanomada group</taxon>
        <taxon>Methanobacteria</taxon>
        <taxon>Methanobacteriales</taxon>
        <taxon>Methanobacteriaceae</taxon>
        <taxon>Candidatus Methanobinarius</taxon>
    </lineage>
</organism>
<reference evidence="1 2" key="1">
    <citation type="submission" date="2018-06" db="EMBL/GenBank/DDBJ databases">
        <title>Genomic insight into two independent archaeal endosymbiosis events.</title>
        <authorList>
            <person name="Lind A.E."/>
            <person name="Lewis W.H."/>
            <person name="Spang A."/>
            <person name="Guy L."/>
            <person name="Embley M.T."/>
            <person name="Ettema T.J.G."/>
        </authorList>
    </citation>
    <scope>NUCLEOTIDE SEQUENCE [LARGE SCALE GENOMIC DNA]</scope>
    <source>
        <strain evidence="1">NOE</strain>
    </source>
</reference>
<evidence type="ECO:0000313" key="2">
    <source>
        <dbReference type="Proteomes" id="UP000253099"/>
    </source>
</evidence>
<sequence>MVDSNFINNTITPGTNIGGGAIGSTGNNSLIHNNTFFNNKGGDMGGAINMGGC</sequence>
<protein>
    <submittedName>
        <fullName evidence="1">Uncharacterized protein</fullName>
    </submittedName>
</protein>
<dbReference type="EMBL" id="NIZT01000054">
    <property type="protein sequence ID" value="RBQ22673.1"/>
    <property type="molecule type" value="Genomic_DNA"/>
</dbReference>
<dbReference type="AlphaFoldDB" id="A0A366MA17"/>